<evidence type="ECO:0000313" key="1">
    <source>
        <dbReference type="EMBL" id="KAJ5270996.1"/>
    </source>
</evidence>
<evidence type="ECO:0000313" key="2">
    <source>
        <dbReference type="Proteomes" id="UP001220256"/>
    </source>
</evidence>
<comment type="caution">
    <text evidence="1">The sequence shown here is derived from an EMBL/GenBank/DDBJ whole genome shotgun (WGS) entry which is preliminary data.</text>
</comment>
<organism evidence="1 2">
    <name type="scientific">Penicillium chrysogenum</name>
    <name type="common">Penicillium notatum</name>
    <dbReference type="NCBI Taxonomy" id="5076"/>
    <lineage>
        <taxon>Eukaryota</taxon>
        <taxon>Fungi</taxon>
        <taxon>Dikarya</taxon>
        <taxon>Ascomycota</taxon>
        <taxon>Pezizomycotina</taxon>
        <taxon>Eurotiomycetes</taxon>
        <taxon>Eurotiomycetidae</taxon>
        <taxon>Eurotiales</taxon>
        <taxon>Aspergillaceae</taxon>
        <taxon>Penicillium</taxon>
        <taxon>Penicillium chrysogenum species complex</taxon>
    </lineage>
</organism>
<reference evidence="1 2" key="1">
    <citation type="journal article" date="2023" name="IMA Fungus">
        <title>Comparative genomic study of the Penicillium genus elucidates a diverse pangenome and 15 lateral gene transfer events.</title>
        <authorList>
            <person name="Petersen C."/>
            <person name="Sorensen T."/>
            <person name="Nielsen M.R."/>
            <person name="Sondergaard T.E."/>
            <person name="Sorensen J.L."/>
            <person name="Fitzpatrick D.A."/>
            <person name="Frisvad J.C."/>
            <person name="Nielsen K.L."/>
        </authorList>
    </citation>
    <scope>NUCLEOTIDE SEQUENCE [LARGE SCALE GENOMIC DNA]</scope>
    <source>
        <strain evidence="1 2">IBT 3361</strain>
    </source>
</reference>
<name>A0ABQ8WM05_PENCH</name>
<protein>
    <submittedName>
        <fullName evidence="1">Uncharacterized protein</fullName>
    </submittedName>
</protein>
<dbReference type="EMBL" id="JAPVEB010000003">
    <property type="protein sequence ID" value="KAJ5270996.1"/>
    <property type="molecule type" value="Genomic_DNA"/>
</dbReference>
<keyword evidence="2" id="KW-1185">Reference proteome</keyword>
<accession>A0ABQ8WM05</accession>
<gene>
    <name evidence="1" type="ORF">N7505_006754</name>
</gene>
<dbReference type="Proteomes" id="UP001220256">
    <property type="component" value="Unassembled WGS sequence"/>
</dbReference>
<proteinExistence type="predicted"/>
<sequence length="68" mass="7528">MSRLLPHIQADSFDIEFLPGAMLSQNGGGIAFTHNIKEHEVPRMGSSIGIEGDKNARQLLERSHWSVV</sequence>